<dbReference type="OrthoDB" id="284938at2"/>
<dbReference type="EMBL" id="NIDE01000002">
    <property type="protein sequence ID" value="OWK44953.1"/>
    <property type="molecule type" value="Genomic_DNA"/>
</dbReference>
<name>A0A225DVD9_9BACT</name>
<organism evidence="2 3">
    <name type="scientific">Fimbriiglobus ruber</name>
    <dbReference type="NCBI Taxonomy" id="1908690"/>
    <lineage>
        <taxon>Bacteria</taxon>
        <taxon>Pseudomonadati</taxon>
        <taxon>Planctomycetota</taxon>
        <taxon>Planctomycetia</taxon>
        <taxon>Gemmatales</taxon>
        <taxon>Gemmataceae</taxon>
        <taxon>Fimbriiglobus</taxon>
    </lineage>
</organism>
<feature type="region of interest" description="Disordered" evidence="1">
    <location>
        <begin position="159"/>
        <end position="180"/>
    </location>
</feature>
<dbReference type="Proteomes" id="UP000214646">
    <property type="component" value="Unassembled WGS sequence"/>
</dbReference>
<dbReference type="RefSeq" id="WP_088252742.1">
    <property type="nucleotide sequence ID" value="NZ_NIDE01000002.1"/>
</dbReference>
<evidence type="ECO:0008006" key="4">
    <source>
        <dbReference type="Google" id="ProtNLM"/>
    </source>
</evidence>
<evidence type="ECO:0000256" key="1">
    <source>
        <dbReference type="SAM" id="MobiDB-lite"/>
    </source>
</evidence>
<gene>
    <name evidence="2" type="ORF">FRUB_01284</name>
</gene>
<sequence length="180" mass="19077">MENASEDRRAAAVAAMEANRFAEVYRLWLPLAEIGDAEAQGHVGSLMQCGLHRFESLEQLDAAAGSATDAATAAADREQAGWYLQAASAAGIGPASFNLATLYVGGYGGGTWEERKAKAAELYARAYAQGFTAFGWLMHGSGPGQPYLDAMEKFLIEGDQSPPPEWWRAEPGTCSNPTGG</sequence>
<dbReference type="InterPro" id="IPR011990">
    <property type="entry name" value="TPR-like_helical_dom_sf"/>
</dbReference>
<reference evidence="3" key="1">
    <citation type="submission" date="2017-06" db="EMBL/GenBank/DDBJ databases">
        <title>Genome analysis of Fimbriiglobus ruber SP5, the first member of the order Planctomycetales with confirmed chitinolytic capability.</title>
        <authorList>
            <person name="Ravin N.V."/>
            <person name="Rakitin A.L."/>
            <person name="Ivanova A.A."/>
            <person name="Beletsky A.V."/>
            <person name="Kulichevskaya I.S."/>
            <person name="Mardanov A.V."/>
            <person name="Dedysh S.N."/>
        </authorList>
    </citation>
    <scope>NUCLEOTIDE SEQUENCE [LARGE SCALE GENOMIC DNA]</scope>
    <source>
        <strain evidence="3">SP5</strain>
    </source>
</reference>
<evidence type="ECO:0000313" key="2">
    <source>
        <dbReference type="EMBL" id="OWK44953.1"/>
    </source>
</evidence>
<accession>A0A225DVD9</accession>
<dbReference type="AlphaFoldDB" id="A0A225DVD9"/>
<dbReference type="Gene3D" id="1.25.40.10">
    <property type="entry name" value="Tetratricopeptide repeat domain"/>
    <property type="match status" value="1"/>
</dbReference>
<protein>
    <recommendedName>
        <fullName evidence="4">Sel1 repeat family protein</fullName>
    </recommendedName>
</protein>
<keyword evidence="3" id="KW-1185">Reference proteome</keyword>
<dbReference type="SUPFAM" id="SSF81901">
    <property type="entry name" value="HCP-like"/>
    <property type="match status" value="1"/>
</dbReference>
<evidence type="ECO:0000313" key="3">
    <source>
        <dbReference type="Proteomes" id="UP000214646"/>
    </source>
</evidence>
<proteinExistence type="predicted"/>
<comment type="caution">
    <text evidence="2">The sequence shown here is derived from an EMBL/GenBank/DDBJ whole genome shotgun (WGS) entry which is preliminary data.</text>
</comment>